<protein>
    <submittedName>
        <fullName evidence="3">Heterokaryon incompatibility protein</fullName>
    </submittedName>
</protein>
<dbReference type="InterPro" id="IPR052895">
    <property type="entry name" value="HetReg/Transcr_Mod"/>
</dbReference>
<feature type="domain" description="Heterokaryon incompatibility" evidence="2">
    <location>
        <begin position="178"/>
        <end position="323"/>
    </location>
</feature>
<dbReference type="EMBL" id="JEMN01000994">
    <property type="protein sequence ID" value="KXH52947.1"/>
    <property type="molecule type" value="Genomic_DNA"/>
</dbReference>
<feature type="region of interest" description="Disordered" evidence="1">
    <location>
        <begin position="97"/>
        <end position="120"/>
    </location>
</feature>
<dbReference type="Proteomes" id="UP000070054">
    <property type="component" value="Unassembled WGS sequence"/>
</dbReference>
<accession>A0A135TXS1</accession>
<dbReference type="InterPro" id="IPR010730">
    <property type="entry name" value="HET"/>
</dbReference>
<name>A0A135TXS1_9PEZI</name>
<proteinExistence type="predicted"/>
<comment type="caution">
    <text evidence="3">The sequence shown here is derived from an EMBL/GenBank/DDBJ whole genome shotgun (WGS) entry which is preliminary data.</text>
</comment>
<dbReference type="OrthoDB" id="4850135at2759"/>
<evidence type="ECO:0000259" key="2">
    <source>
        <dbReference type="Pfam" id="PF06985"/>
    </source>
</evidence>
<reference evidence="3 4" key="1">
    <citation type="submission" date="2014-02" db="EMBL/GenBank/DDBJ databases">
        <title>The genome sequence of Colletotrichum nymphaeae SA-01.</title>
        <authorList>
            <person name="Baroncelli R."/>
            <person name="Thon M.R."/>
        </authorList>
    </citation>
    <scope>NUCLEOTIDE SEQUENCE [LARGE SCALE GENOMIC DNA]</scope>
    <source>
        <strain evidence="3 4">SA-01</strain>
    </source>
</reference>
<dbReference type="PANTHER" id="PTHR24148">
    <property type="entry name" value="ANKYRIN REPEAT DOMAIN-CONTAINING PROTEIN 39 HOMOLOG-RELATED"/>
    <property type="match status" value="1"/>
</dbReference>
<keyword evidence="4" id="KW-1185">Reference proteome</keyword>
<evidence type="ECO:0000313" key="3">
    <source>
        <dbReference type="EMBL" id="KXH52947.1"/>
    </source>
</evidence>
<gene>
    <name evidence="3" type="ORF">CNYM01_08186</name>
</gene>
<organism evidence="3 4">
    <name type="scientific">Colletotrichum nymphaeae SA-01</name>
    <dbReference type="NCBI Taxonomy" id="1460502"/>
    <lineage>
        <taxon>Eukaryota</taxon>
        <taxon>Fungi</taxon>
        <taxon>Dikarya</taxon>
        <taxon>Ascomycota</taxon>
        <taxon>Pezizomycotina</taxon>
        <taxon>Sordariomycetes</taxon>
        <taxon>Hypocreomycetidae</taxon>
        <taxon>Glomerellales</taxon>
        <taxon>Glomerellaceae</taxon>
        <taxon>Colletotrichum</taxon>
        <taxon>Colletotrichum acutatum species complex</taxon>
    </lineage>
</organism>
<evidence type="ECO:0000313" key="4">
    <source>
        <dbReference type="Proteomes" id="UP000070054"/>
    </source>
</evidence>
<evidence type="ECO:0000256" key="1">
    <source>
        <dbReference type="SAM" id="MobiDB-lite"/>
    </source>
</evidence>
<dbReference type="Pfam" id="PF06985">
    <property type="entry name" value="HET"/>
    <property type="match status" value="1"/>
</dbReference>
<dbReference type="AlphaFoldDB" id="A0A135TXS1"/>
<dbReference type="PANTHER" id="PTHR24148:SF64">
    <property type="entry name" value="HETEROKARYON INCOMPATIBILITY DOMAIN-CONTAINING PROTEIN"/>
    <property type="match status" value="1"/>
</dbReference>
<sequence length="955" mass="109419">MSRWHERGCSRPDVVVCGGLPCCQFCYAVASIDDVQFGASLEIPQAPVHTKGSAYNLRWPQCVNYHDPYREVTSSSFDSLNFIGPFPPIGEYGSWGPRSKVLKRPNTPPKDCSSTEEPTQKRRRLFSADDLYHPLKNYPISETKGPEIRILELDSGDNGCILHANFRNIQLGSKGAEYEALSYTWADLNGDSARRRPMFIGPYWDVIPITRNCEDALRSIRLISGRFRPIWVDSLCINQENNDECGSQVALMPQIYATAKGVLAYLGLAADGSEKAIRAILNTISHPNCGHNKEIRKACADCEAHIRELLKRPYFRRLWIVQEVFLSKTLTLYCGSQSTPWPFSDILVPLVQQPWMARKGEARTRRSLLNIMVDTYDCLCKDPRDKVFAILGLASGGPFRRVYPDYNLTLEEVSIGIASYFTQQCGLGMLVLLFADAIQTRNLNLPSWVPDIQVPFRKRESIRVLYERLSPTGRLSSSVRPSYNDLLEEGYPMWPGSDGFSKISIASQSGHLQIRAIKLCNVLEYFPEQGGRWDQQAFVRYGPAYGPRMKATLVIPQPLSIGPLEEHDTDVSKHIQQSDLLFWLHGFNGYAVLRLNGGSSTYRLVCACDLSLQGLDDGHAIEYGIEAFTYYDDREVYRQMESILEGVIPLIGSTPPTLEDTRKVLADSFLLKLATYTDRFEHTYRSRIRLWETWKQLEMKLRPYLEDKRGIDLLLKAITAAEPLTLGIEQDGNPRQVFSFNGFVLRSSKAITSLLWSLLPKTREIREERTGLGGAMLPVEDVLRGIQEWADTTSDLLCALAHEAEFEEDSFLWRRYFMHIQQQWLKEMERFRCKMIPEQYRLGDLGTVAYILQLFPLHNARKFSSIDVDDRLEMQAKELAWAQSTRNVLWSWTDLSEELERRWKVWQYLDQHQRLSSWRSGQPSSLNRMDQQMWIRYRLSSLGFDFGLPSDITIQ</sequence>